<dbReference type="InterPro" id="IPR036942">
    <property type="entry name" value="Beta-barrel_TonB_sf"/>
</dbReference>
<evidence type="ECO:0000313" key="18">
    <source>
        <dbReference type="Proteomes" id="UP000315751"/>
    </source>
</evidence>
<dbReference type="InterPro" id="IPR039426">
    <property type="entry name" value="TonB-dep_rcpt-like"/>
</dbReference>
<gene>
    <name evidence="17" type="ORF">FBZ90_105255</name>
</gene>
<keyword evidence="10 12" id="KW-0472">Membrane</keyword>
<reference evidence="17 18" key="1">
    <citation type="submission" date="2019-06" db="EMBL/GenBank/DDBJ databases">
        <title>Genomic Encyclopedia of Type Strains, Phase IV (KMG-V): Genome sequencing to study the core and pangenomes of soil and plant-associated prokaryotes.</title>
        <authorList>
            <person name="Whitman W."/>
        </authorList>
    </citation>
    <scope>NUCLEOTIDE SEQUENCE [LARGE SCALE GENOMIC DNA]</scope>
    <source>
        <strain evidence="17 18">BR 11622</strain>
    </source>
</reference>
<dbReference type="InterPro" id="IPR012910">
    <property type="entry name" value="Plug_dom"/>
</dbReference>
<evidence type="ECO:0000259" key="16">
    <source>
        <dbReference type="Pfam" id="PF07715"/>
    </source>
</evidence>
<dbReference type="EMBL" id="VITR01000005">
    <property type="protein sequence ID" value="TWB43442.1"/>
    <property type="molecule type" value="Genomic_DNA"/>
</dbReference>
<evidence type="ECO:0000256" key="13">
    <source>
        <dbReference type="RuleBase" id="RU003357"/>
    </source>
</evidence>
<protein>
    <submittedName>
        <fullName evidence="17">Iron complex outermembrane receptor protein</fullName>
    </submittedName>
</protein>
<organism evidence="17 18">
    <name type="scientific">Nitrospirillum amazonense</name>
    <dbReference type="NCBI Taxonomy" id="28077"/>
    <lineage>
        <taxon>Bacteria</taxon>
        <taxon>Pseudomonadati</taxon>
        <taxon>Pseudomonadota</taxon>
        <taxon>Alphaproteobacteria</taxon>
        <taxon>Rhodospirillales</taxon>
        <taxon>Azospirillaceae</taxon>
        <taxon>Nitrospirillum</taxon>
    </lineage>
</organism>
<feature type="chain" id="PRO_5021856164" evidence="14">
    <location>
        <begin position="37"/>
        <end position="740"/>
    </location>
</feature>
<evidence type="ECO:0000256" key="5">
    <source>
        <dbReference type="ARBA" id="ARBA00022692"/>
    </source>
</evidence>
<evidence type="ECO:0000256" key="2">
    <source>
        <dbReference type="ARBA" id="ARBA00022448"/>
    </source>
</evidence>
<keyword evidence="18" id="KW-1185">Reference proteome</keyword>
<dbReference type="InterPro" id="IPR037066">
    <property type="entry name" value="Plug_dom_sf"/>
</dbReference>
<keyword evidence="6 14" id="KW-0732">Signal</keyword>
<name>A0A560HAS5_9PROT</name>
<evidence type="ECO:0000256" key="11">
    <source>
        <dbReference type="ARBA" id="ARBA00023237"/>
    </source>
</evidence>
<keyword evidence="4" id="KW-0410">Iron transport</keyword>
<dbReference type="InterPro" id="IPR000531">
    <property type="entry name" value="Beta-barrel_TonB"/>
</dbReference>
<dbReference type="OrthoDB" id="9760494at2"/>
<comment type="caution">
    <text evidence="17">The sequence shown here is derived from an EMBL/GenBank/DDBJ whole genome shotgun (WGS) entry which is preliminary data.</text>
</comment>
<proteinExistence type="inferred from homology"/>
<keyword evidence="11 12" id="KW-0998">Cell outer membrane</keyword>
<keyword evidence="5 12" id="KW-0812">Transmembrane</keyword>
<dbReference type="Gene3D" id="2.40.170.20">
    <property type="entry name" value="TonB-dependent receptor, beta-barrel domain"/>
    <property type="match status" value="1"/>
</dbReference>
<keyword evidence="9 13" id="KW-0798">TonB box</keyword>
<evidence type="ECO:0000256" key="8">
    <source>
        <dbReference type="ARBA" id="ARBA00023065"/>
    </source>
</evidence>
<evidence type="ECO:0000256" key="9">
    <source>
        <dbReference type="ARBA" id="ARBA00023077"/>
    </source>
</evidence>
<keyword evidence="7" id="KW-0408">Iron</keyword>
<keyword evidence="3 12" id="KW-1134">Transmembrane beta strand</keyword>
<feature type="signal peptide" evidence="14">
    <location>
        <begin position="1"/>
        <end position="36"/>
    </location>
</feature>
<evidence type="ECO:0000259" key="15">
    <source>
        <dbReference type="Pfam" id="PF00593"/>
    </source>
</evidence>
<dbReference type="Proteomes" id="UP000315751">
    <property type="component" value="Unassembled WGS sequence"/>
</dbReference>
<dbReference type="Pfam" id="PF00593">
    <property type="entry name" value="TonB_dep_Rec_b-barrel"/>
    <property type="match status" value="1"/>
</dbReference>
<dbReference type="PANTHER" id="PTHR32552:SF89">
    <property type="entry name" value="CATECHOLATE SIDEROPHORE RECEPTOR FIU"/>
    <property type="match status" value="1"/>
</dbReference>
<comment type="subcellular location">
    <subcellularLocation>
        <location evidence="1 12">Cell outer membrane</location>
        <topology evidence="1 12">Multi-pass membrane protein</topology>
    </subcellularLocation>
</comment>
<dbReference type="Gene3D" id="2.170.130.10">
    <property type="entry name" value="TonB-dependent receptor, plug domain"/>
    <property type="match status" value="1"/>
</dbReference>
<evidence type="ECO:0000256" key="4">
    <source>
        <dbReference type="ARBA" id="ARBA00022496"/>
    </source>
</evidence>
<dbReference type="PANTHER" id="PTHR32552">
    <property type="entry name" value="FERRICHROME IRON RECEPTOR-RELATED"/>
    <property type="match status" value="1"/>
</dbReference>
<keyword evidence="17" id="KW-0675">Receptor</keyword>
<dbReference type="GO" id="GO:0009279">
    <property type="term" value="C:cell outer membrane"/>
    <property type="evidence" value="ECO:0007669"/>
    <property type="project" value="UniProtKB-SubCell"/>
</dbReference>
<dbReference type="GO" id="GO:0015344">
    <property type="term" value="F:siderophore uptake transmembrane transporter activity"/>
    <property type="evidence" value="ECO:0007669"/>
    <property type="project" value="TreeGrafter"/>
</dbReference>
<comment type="similarity">
    <text evidence="12 13">Belongs to the TonB-dependent receptor family.</text>
</comment>
<evidence type="ECO:0000256" key="12">
    <source>
        <dbReference type="PROSITE-ProRule" id="PRU01360"/>
    </source>
</evidence>
<evidence type="ECO:0000256" key="14">
    <source>
        <dbReference type="SAM" id="SignalP"/>
    </source>
</evidence>
<evidence type="ECO:0000256" key="1">
    <source>
        <dbReference type="ARBA" id="ARBA00004571"/>
    </source>
</evidence>
<evidence type="ECO:0000256" key="10">
    <source>
        <dbReference type="ARBA" id="ARBA00023136"/>
    </source>
</evidence>
<sequence>MAPFDLMEPLMRRLLMLSASVLALAAPLIAPSVARAADVTAADTPDATANADATTPELVISANRERGTATNLAVGQASLSAVQPQSLLNSHFIQDVASPISDYLAIAQFAPSASSSSPNGMGLSSKNATVRGFQDGEYNVTFDGIPFGDPNAFGHATTSFFPAPTLDHVVVDRGPGTASTVGNATFGGTMALSSNSPAESFGGKAMVGFGSGGGFEGNGAVNTGAIADTQGTRVLLDYDHTQSDGLLNYAGLNRDNALVKVQQPVGAGTTVTLFADYSDLTWNNFTQQTRAATAKFGKSFANLNDDPNSQQYRDYNVDHRKADFEYIGVQSDLGFLRLDNKAYTYALDDKAIAGADQTGATPNAALLSSGVPGAHNQGYYRAWGDIAKLEKDVGEGFLTTTIRTGIWAEHARDTQFQQSYNLATGVITALTPYRKFGSVINNYITESDTTQPFVELEWHPLPDLTIIPGFKHIDFSRTFQGALNFAPYTNRGDYSADLGSTMVNYRLNDQMAVYAQWAMGFQAPQVSVLESTGSSANRVSPQQTINYQTGFVYKTDRLVADIDGYYINFRNKVSSDLETVNGIANTTVYFNQGGVIYKGIEAEVTYTLIEGLAVTANGSLNSAAVKATGLQIANAPSSTLAYGLMYDKDNWFGSFLTKYVGTRYAGTGQRADNNPNVKLPDYQFSDVVVGYKMGDRLKVSFMINNLFNNRTATEGSGNLTNPTFYYLPGRNYMGTVTVGF</sequence>
<feature type="domain" description="TonB-dependent receptor plug" evidence="16">
    <location>
        <begin position="104"/>
        <end position="188"/>
    </location>
</feature>
<evidence type="ECO:0000256" key="3">
    <source>
        <dbReference type="ARBA" id="ARBA00022452"/>
    </source>
</evidence>
<keyword evidence="2 12" id="KW-0813">Transport</keyword>
<evidence type="ECO:0000256" key="6">
    <source>
        <dbReference type="ARBA" id="ARBA00022729"/>
    </source>
</evidence>
<keyword evidence="8" id="KW-0406">Ion transport</keyword>
<dbReference type="SUPFAM" id="SSF56935">
    <property type="entry name" value="Porins"/>
    <property type="match status" value="1"/>
</dbReference>
<accession>A0A560HAS5</accession>
<evidence type="ECO:0000313" key="17">
    <source>
        <dbReference type="EMBL" id="TWB43442.1"/>
    </source>
</evidence>
<dbReference type="AlphaFoldDB" id="A0A560HAS5"/>
<dbReference type="PROSITE" id="PS52016">
    <property type="entry name" value="TONB_DEPENDENT_REC_3"/>
    <property type="match status" value="1"/>
</dbReference>
<dbReference type="Pfam" id="PF07715">
    <property type="entry name" value="Plug"/>
    <property type="match status" value="1"/>
</dbReference>
<evidence type="ECO:0000256" key="7">
    <source>
        <dbReference type="ARBA" id="ARBA00023004"/>
    </source>
</evidence>
<feature type="domain" description="TonB-dependent receptor-like beta-barrel" evidence="15">
    <location>
        <begin position="279"/>
        <end position="706"/>
    </location>
</feature>